<accession>A0ACB8CIJ3</accession>
<comment type="caution">
    <text evidence="1">The sequence shown here is derived from an EMBL/GenBank/DDBJ whole genome shotgun (WGS) entry which is preliminary data.</text>
</comment>
<proteinExistence type="predicted"/>
<organism evidence="1 2">
    <name type="scientific">Dermacentor silvarum</name>
    <name type="common">Tick</name>
    <dbReference type="NCBI Taxonomy" id="543639"/>
    <lineage>
        <taxon>Eukaryota</taxon>
        <taxon>Metazoa</taxon>
        <taxon>Ecdysozoa</taxon>
        <taxon>Arthropoda</taxon>
        <taxon>Chelicerata</taxon>
        <taxon>Arachnida</taxon>
        <taxon>Acari</taxon>
        <taxon>Parasitiformes</taxon>
        <taxon>Ixodida</taxon>
        <taxon>Ixodoidea</taxon>
        <taxon>Ixodidae</taxon>
        <taxon>Rhipicephalinae</taxon>
        <taxon>Dermacentor</taxon>
    </lineage>
</organism>
<reference evidence="1" key="1">
    <citation type="submission" date="2020-05" db="EMBL/GenBank/DDBJ databases">
        <title>Large-scale comparative analyses of tick genomes elucidate their genetic diversity and vector capacities.</title>
        <authorList>
            <person name="Jia N."/>
            <person name="Wang J."/>
            <person name="Shi W."/>
            <person name="Du L."/>
            <person name="Sun Y."/>
            <person name="Zhan W."/>
            <person name="Jiang J."/>
            <person name="Wang Q."/>
            <person name="Zhang B."/>
            <person name="Ji P."/>
            <person name="Sakyi L.B."/>
            <person name="Cui X."/>
            <person name="Yuan T."/>
            <person name="Jiang B."/>
            <person name="Yang W."/>
            <person name="Lam T.T.-Y."/>
            <person name="Chang Q."/>
            <person name="Ding S."/>
            <person name="Wang X."/>
            <person name="Zhu J."/>
            <person name="Ruan X."/>
            <person name="Zhao L."/>
            <person name="Wei J."/>
            <person name="Que T."/>
            <person name="Du C."/>
            <person name="Cheng J."/>
            <person name="Dai P."/>
            <person name="Han X."/>
            <person name="Huang E."/>
            <person name="Gao Y."/>
            <person name="Liu J."/>
            <person name="Shao H."/>
            <person name="Ye R."/>
            <person name="Li L."/>
            <person name="Wei W."/>
            <person name="Wang X."/>
            <person name="Wang C."/>
            <person name="Yang T."/>
            <person name="Huo Q."/>
            <person name="Li W."/>
            <person name="Guo W."/>
            <person name="Chen H."/>
            <person name="Zhou L."/>
            <person name="Ni X."/>
            <person name="Tian J."/>
            <person name="Zhou Y."/>
            <person name="Sheng Y."/>
            <person name="Liu T."/>
            <person name="Pan Y."/>
            <person name="Xia L."/>
            <person name="Li J."/>
            <person name="Zhao F."/>
            <person name="Cao W."/>
        </authorList>
    </citation>
    <scope>NUCLEOTIDE SEQUENCE</scope>
    <source>
        <strain evidence="1">Dsil-2018</strain>
    </source>
</reference>
<evidence type="ECO:0000313" key="1">
    <source>
        <dbReference type="EMBL" id="KAH7942560.1"/>
    </source>
</evidence>
<gene>
    <name evidence="1" type="ORF">HPB49_025234</name>
</gene>
<dbReference type="Proteomes" id="UP000821865">
    <property type="component" value="Chromosome 7"/>
</dbReference>
<keyword evidence="2" id="KW-1185">Reference proteome</keyword>
<evidence type="ECO:0000313" key="2">
    <source>
        <dbReference type="Proteomes" id="UP000821865"/>
    </source>
</evidence>
<dbReference type="EMBL" id="CM023476">
    <property type="protein sequence ID" value="KAH7942560.1"/>
    <property type="molecule type" value="Genomic_DNA"/>
</dbReference>
<sequence length="159" mass="17652">MKMKSPKLYEHLRKESILTMPCKTTLRKYLKSYKTGFGFSAKVLDVLSKKTTAMDLFQRHGGLIVDEMKLSEQLSVTTAGHIEGFVDLGSFTSEGDKHTVCDHGMVMMSVPFVGKWTQVIVVFATKVNIKGTLLTKIMLEAVILVEKAGLMVDFITSDG</sequence>
<name>A0ACB8CIJ3_DERSI</name>
<protein>
    <submittedName>
        <fullName evidence="1">Uncharacterized protein</fullName>
    </submittedName>
</protein>